<organism evidence="2 3">
    <name type="scientific">Carpediemonas membranifera</name>
    <dbReference type="NCBI Taxonomy" id="201153"/>
    <lineage>
        <taxon>Eukaryota</taxon>
        <taxon>Metamonada</taxon>
        <taxon>Carpediemonas-like organisms</taxon>
        <taxon>Carpediemonas</taxon>
    </lineage>
</organism>
<dbReference type="PANTHER" id="PTHR48007:SF4">
    <property type="entry name" value="LEUCINE-RICH REPEAT RECEPTOR-LIKE PROTEIN KINASE PXC1"/>
    <property type="match status" value="1"/>
</dbReference>
<protein>
    <submittedName>
        <fullName evidence="2">Cyst wall protein, type 4</fullName>
    </submittedName>
</protein>
<dbReference type="PANTHER" id="PTHR48007">
    <property type="entry name" value="LEUCINE-RICH REPEAT RECEPTOR-LIKE PROTEIN KINASE PXC1"/>
    <property type="match status" value="1"/>
</dbReference>
<accession>A0A8J6AQG6</accession>
<gene>
    <name evidence="2" type="ORF">J8273_7277</name>
</gene>
<dbReference type="Pfam" id="PF13855">
    <property type="entry name" value="LRR_8"/>
    <property type="match status" value="1"/>
</dbReference>
<reference evidence="2" key="1">
    <citation type="submission" date="2021-05" db="EMBL/GenBank/DDBJ databases">
        <title>A free-living protist that lacks canonical eukaryotic 1 DNA replication and segregation systems.</title>
        <authorList>
            <person name="Salas-Leiva D.E."/>
            <person name="Tromer E.C."/>
            <person name="Curtis B.A."/>
            <person name="Jerlstrom-Hultqvist J."/>
            <person name="Kolisko M."/>
            <person name="Yi Z."/>
            <person name="Salas-Leiva J.S."/>
            <person name="Gallot-Lavallee L."/>
            <person name="Kops G.J.P.L."/>
            <person name="Archibald J.M."/>
            <person name="Simpson A.G.B."/>
            <person name="Roger A.J."/>
        </authorList>
    </citation>
    <scope>NUCLEOTIDE SEQUENCE</scope>
    <source>
        <strain evidence="2">BICM</strain>
    </source>
</reference>
<sequence length="263" mass="28599">MNKIIASLLLLSLVAYSLCCDSEAGALMTLYNELNGDDWIDNTNWNQGEPCTNAWYGITCENNQVTSVDLRNNGLFGILPADGSIACLSFLKSLLLTGNEIFGDIPVEIFDMSLQHLLLDDNYLTGILPDVSGLRNIKSIVLGNNKLTGNLTESVCAAANLRWLNLAGNMFGGDLPECVNELPELQQIVINCNSFISVPDFTNSTLTVLDIRENEGLGCPAWAGAANTTVVCGMSMECPDKCPEVHTDYRCHNDGVVQSYSFE</sequence>
<feature type="chain" id="PRO_5035213511" evidence="1">
    <location>
        <begin position="20"/>
        <end position="263"/>
    </location>
</feature>
<dbReference type="InterPro" id="IPR001611">
    <property type="entry name" value="Leu-rich_rpt"/>
</dbReference>
<dbReference type="SUPFAM" id="SSF52058">
    <property type="entry name" value="L domain-like"/>
    <property type="match status" value="1"/>
</dbReference>
<proteinExistence type="predicted"/>
<dbReference type="AlphaFoldDB" id="A0A8J6AQG6"/>
<name>A0A8J6AQG6_9EUKA</name>
<dbReference type="InterPro" id="IPR032675">
    <property type="entry name" value="LRR_dom_sf"/>
</dbReference>
<keyword evidence="1" id="KW-0732">Signal</keyword>
<comment type="caution">
    <text evidence="2">The sequence shown here is derived from an EMBL/GenBank/DDBJ whole genome shotgun (WGS) entry which is preliminary data.</text>
</comment>
<dbReference type="EMBL" id="JAHDYR010000062">
    <property type="protein sequence ID" value="KAG9391003.1"/>
    <property type="molecule type" value="Genomic_DNA"/>
</dbReference>
<feature type="signal peptide" evidence="1">
    <location>
        <begin position="1"/>
        <end position="19"/>
    </location>
</feature>
<dbReference type="InterPro" id="IPR046959">
    <property type="entry name" value="PRK1-6/SRF4-like"/>
</dbReference>
<dbReference type="Gene3D" id="3.80.10.10">
    <property type="entry name" value="Ribonuclease Inhibitor"/>
    <property type="match status" value="1"/>
</dbReference>
<dbReference type="Proteomes" id="UP000717585">
    <property type="component" value="Unassembled WGS sequence"/>
</dbReference>
<evidence type="ECO:0000313" key="3">
    <source>
        <dbReference type="Proteomes" id="UP000717585"/>
    </source>
</evidence>
<dbReference type="OrthoDB" id="1394818at2759"/>
<evidence type="ECO:0000256" key="1">
    <source>
        <dbReference type="SAM" id="SignalP"/>
    </source>
</evidence>
<evidence type="ECO:0000313" key="2">
    <source>
        <dbReference type="EMBL" id="KAG9391003.1"/>
    </source>
</evidence>
<keyword evidence="3" id="KW-1185">Reference proteome</keyword>